<evidence type="ECO:0000256" key="4">
    <source>
        <dbReference type="ARBA" id="ARBA00022729"/>
    </source>
</evidence>
<keyword evidence="3" id="KW-0813">Transport</keyword>
<dbReference type="PROSITE" id="PS51318">
    <property type="entry name" value="TAT"/>
    <property type="match status" value="1"/>
</dbReference>
<evidence type="ECO:0000313" key="7">
    <source>
        <dbReference type="Proteomes" id="UP001156691"/>
    </source>
</evidence>
<dbReference type="InterPro" id="IPR039424">
    <property type="entry name" value="SBP_5"/>
</dbReference>
<protein>
    <submittedName>
        <fullName evidence="6">Diguanylate phosphodiesterase</fullName>
    </submittedName>
</protein>
<evidence type="ECO:0000256" key="1">
    <source>
        <dbReference type="ARBA" id="ARBA00004418"/>
    </source>
</evidence>
<dbReference type="PIRSF" id="PIRSF002741">
    <property type="entry name" value="MppA"/>
    <property type="match status" value="1"/>
</dbReference>
<dbReference type="EMBL" id="BSNS01000011">
    <property type="protein sequence ID" value="GLQ55622.1"/>
    <property type="molecule type" value="Genomic_DNA"/>
</dbReference>
<reference evidence="7" key="1">
    <citation type="journal article" date="2019" name="Int. J. Syst. Evol. Microbiol.">
        <title>The Global Catalogue of Microorganisms (GCM) 10K type strain sequencing project: providing services to taxonomists for standard genome sequencing and annotation.</title>
        <authorList>
            <consortium name="The Broad Institute Genomics Platform"/>
            <consortium name="The Broad Institute Genome Sequencing Center for Infectious Disease"/>
            <person name="Wu L."/>
            <person name="Ma J."/>
        </authorList>
    </citation>
    <scope>NUCLEOTIDE SEQUENCE [LARGE SCALE GENOMIC DNA]</scope>
    <source>
        <strain evidence="7">NBRC 112416</strain>
    </source>
</reference>
<dbReference type="PANTHER" id="PTHR30290">
    <property type="entry name" value="PERIPLASMIC BINDING COMPONENT OF ABC TRANSPORTER"/>
    <property type="match status" value="1"/>
</dbReference>
<evidence type="ECO:0000256" key="3">
    <source>
        <dbReference type="ARBA" id="ARBA00022448"/>
    </source>
</evidence>
<dbReference type="InterPro" id="IPR030678">
    <property type="entry name" value="Peptide/Ni-bd"/>
</dbReference>
<evidence type="ECO:0000313" key="6">
    <source>
        <dbReference type="EMBL" id="GLQ55622.1"/>
    </source>
</evidence>
<accession>A0ABQ5W6D0</accession>
<evidence type="ECO:0000256" key="2">
    <source>
        <dbReference type="ARBA" id="ARBA00005695"/>
    </source>
</evidence>
<dbReference type="PANTHER" id="PTHR30290:SF10">
    <property type="entry name" value="PERIPLASMIC OLIGOPEPTIDE-BINDING PROTEIN-RELATED"/>
    <property type="match status" value="1"/>
</dbReference>
<feature type="domain" description="Solute-binding protein family 5" evidence="5">
    <location>
        <begin position="82"/>
        <end position="420"/>
    </location>
</feature>
<sequence length="532" mass="58313">MAMNRRHFLELGVATSALAMVGGLPARAQEGDTIRIALSASGPRALDPNIITQGPDNWAMEQMFEPLVRPPDGQFGTTPDDFEPALATSWESSDDAKVWTFHLREGVQFHGGYGTMTADDVIYSFERARFVGGRKTLYANVADVSAPDPATVVVTLNDPDPLFLGSSVYSPQAFVVSRKAHEEIGEEAWATGAVGTGPYQLDRFDAESGVYLSAFPDYWDEAARTPKLEVLYIADTTARTLALLSGNVDMIEAVRSPGWVDSMLQRDPSLLFDMTVPGSFNTLHFNLTRAPFDNLLVRKAIAHAIDREAVAQAMAPMGGVMYGLEPPDFPAGFDIEEYPEDLRYEYDPDKARALLAEAGYPDGLTFSNYISQREDYSSSMLIVQELLRAVGITMNMQIIDHTAFHADNRTDKNTLIMHASSYPPIPLQLYLDYLSTASEVKADGTGGSNYSHYGVAIPGVDDLIAKAGAATSFDDYLAICEQIDLQVRRDLPVMGLGTLSYTIARSPRVDLGYEVKSGYARWRLHKATLATL</sequence>
<comment type="subcellular location">
    <subcellularLocation>
        <location evidence="1">Periplasm</location>
    </subcellularLocation>
</comment>
<proteinExistence type="inferred from homology"/>
<name>A0ABQ5W6D0_9HYPH</name>
<dbReference type="Gene3D" id="3.40.190.10">
    <property type="entry name" value="Periplasmic binding protein-like II"/>
    <property type="match status" value="1"/>
</dbReference>
<dbReference type="RefSeq" id="WP_284341011.1">
    <property type="nucleotide sequence ID" value="NZ_BSNS01000011.1"/>
</dbReference>
<dbReference type="Gene3D" id="3.10.105.10">
    <property type="entry name" value="Dipeptide-binding Protein, Domain 3"/>
    <property type="match status" value="1"/>
</dbReference>
<comment type="similarity">
    <text evidence="2">Belongs to the bacterial solute-binding protein 5 family.</text>
</comment>
<keyword evidence="4" id="KW-0732">Signal</keyword>
<dbReference type="Proteomes" id="UP001156691">
    <property type="component" value="Unassembled WGS sequence"/>
</dbReference>
<dbReference type="SUPFAM" id="SSF53850">
    <property type="entry name" value="Periplasmic binding protein-like II"/>
    <property type="match status" value="1"/>
</dbReference>
<comment type="caution">
    <text evidence="6">The sequence shown here is derived from an EMBL/GenBank/DDBJ whole genome shotgun (WGS) entry which is preliminary data.</text>
</comment>
<dbReference type="InterPro" id="IPR006311">
    <property type="entry name" value="TAT_signal"/>
</dbReference>
<gene>
    <name evidence="6" type="ORF">GCM10010862_28810</name>
</gene>
<keyword evidence="7" id="KW-1185">Reference proteome</keyword>
<evidence type="ECO:0000259" key="5">
    <source>
        <dbReference type="Pfam" id="PF00496"/>
    </source>
</evidence>
<dbReference type="InterPro" id="IPR000914">
    <property type="entry name" value="SBP_5_dom"/>
</dbReference>
<organism evidence="6 7">
    <name type="scientific">Devosia nitrariae</name>
    <dbReference type="NCBI Taxonomy" id="2071872"/>
    <lineage>
        <taxon>Bacteria</taxon>
        <taxon>Pseudomonadati</taxon>
        <taxon>Pseudomonadota</taxon>
        <taxon>Alphaproteobacteria</taxon>
        <taxon>Hyphomicrobiales</taxon>
        <taxon>Devosiaceae</taxon>
        <taxon>Devosia</taxon>
    </lineage>
</organism>
<dbReference type="Pfam" id="PF00496">
    <property type="entry name" value="SBP_bac_5"/>
    <property type="match status" value="1"/>
</dbReference>